<dbReference type="GO" id="GO:0003676">
    <property type="term" value="F:nucleic acid binding"/>
    <property type="evidence" value="ECO:0007669"/>
    <property type="project" value="InterPro"/>
</dbReference>
<dbReference type="Proteomes" id="UP000557749">
    <property type="component" value="Unassembled WGS sequence"/>
</dbReference>
<keyword evidence="1" id="KW-0547">Nucleotide-binding</keyword>
<name>A0AAW3T0P0_9GAMM</name>
<dbReference type="EMBL" id="JACERJ010000026">
    <property type="protein sequence ID" value="MBA5206406.1"/>
    <property type="molecule type" value="Genomic_DNA"/>
</dbReference>
<dbReference type="Pfam" id="PF13589">
    <property type="entry name" value="HATPase_c_3"/>
    <property type="match status" value="1"/>
</dbReference>
<dbReference type="AlphaFoldDB" id="A0AAW3T0P0"/>
<proteinExistence type="predicted"/>
<gene>
    <name evidence="1" type="ORF">H2Y57_22280</name>
</gene>
<dbReference type="Gene3D" id="3.40.1350.10">
    <property type="match status" value="1"/>
</dbReference>
<dbReference type="InterPro" id="IPR011856">
    <property type="entry name" value="tRNA_endonuc-like_dom_sf"/>
</dbReference>
<dbReference type="RefSeq" id="WP_181846226.1">
    <property type="nucleotide sequence ID" value="NZ_JACERJ010000026.1"/>
</dbReference>
<evidence type="ECO:0000313" key="2">
    <source>
        <dbReference type="Proteomes" id="UP000557749"/>
    </source>
</evidence>
<evidence type="ECO:0000313" key="1">
    <source>
        <dbReference type="EMBL" id="MBA5206406.1"/>
    </source>
</evidence>
<dbReference type="InterPro" id="IPR036890">
    <property type="entry name" value="HATPase_C_sf"/>
</dbReference>
<sequence>MGIIKVEAKTDHLETVSKDNPFNALAELIWNGFDASSPTVSIFTKENGLGVLDSIEVQDSGSGIDASLLRDYFGGLGGSWKKQAKKLGSSILHGEKGRGRFKAYALGEHVEWFTVYTNKAGINYKYSIKGKINTINQVEPSLPIQTNERTGTKVVISNLCDGVSELSGDISEEKLAKIFCFFLTKYPNKKLLLNNSCISPDLAKKEITDYNLGDIRLENGKTIELKISIVEWLGKSERVINFCDKNGFCIGEYKIGQRIKAPNCDFSIFASSEYFTELNDAGLLESVDLTVDTRYVVETIIDKTRQHFLEKSIVDKSKVIEDWKKENIYPYQDNEIFNPIEDAERKVFDILAVNVQSYLKKFEKADTKTKKFTFRLLKQAIKDNPDSVQKILGEVLELKKTEQDDLALLLERTTLSTIISASKAVTNRLDFIKGLEQLLFDEETKNSFLERDQLHKILEKEAWIFREDFNLTGSEENLNEVLLKHLNLLGERNGNESKVIRPDGSTGRVDLMLSKARKPSEGKFDHLVVELKRASKKIDAAVIAQIKSYAFTVASDPRFDKANTYWTFIAVSNEFDAYAQEEASQSGRAPGLIHIKDNISVWIYTWAELLSMAKTRLSYFQKQLSYEANRESATKYLIETHEKFIPNIEQVTTRATCPDD</sequence>
<accession>A0AAW3T0P0</accession>
<dbReference type="SUPFAM" id="SSF55874">
    <property type="entry name" value="ATPase domain of HSP90 chaperone/DNA topoisomerase II/histidine kinase"/>
    <property type="match status" value="1"/>
</dbReference>
<dbReference type="GO" id="GO:0005524">
    <property type="term" value="F:ATP binding"/>
    <property type="evidence" value="ECO:0007669"/>
    <property type="project" value="UniProtKB-KW"/>
</dbReference>
<comment type="caution">
    <text evidence="1">The sequence shown here is derived from an EMBL/GenBank/DDBJ whole genome shotgun (WGS) entry which is preliminary data.</text>
</comment>
<protein>
    <submittedName>
        <fullName evidence="1">ATP-binding protein</fullName>
    </submittedName>
</protein>
<reference evidence="1 2" key="1">
    <citation type="submission" date="2020-07" db="EMBL/GenBank/DDBJ databases">
        <title>Characterization of Pectobacterium aroidearum strains causing soft rot on Amorphophallus konjac.</title>
        <authorList>
            <person name="Xie H."/>
        </authorList>
    </citation>
    <scope>NUCLEOTIDE SEQUENCE [LARGE SCALE GENOMIC DNA]</scope>
    <source>
        <strain evidence="1 2">MY7</strain>
    </source>
</reference>
<dbReference type="Gene3D" id="3.30.565.10">
    <property type="entry name" value="Histidine kinase-like ATPase, C-terminal domain"/>
    <property type="match status" value="1"/>
</dbReference>
<keyword evidence="1" id="KW-0067">ATP-binding</keyword>
<organism evidence="1 2">
    <name type="scientific">Pectobacterium aroidearum</name>
    <dbReference type="NCBI Taxonomy" id="1201031"/>
    <lineage>
        <taxon>Bacteria</taxon>
        <taxon>Pseudomonadati</taxon>
        <taxon>Pseudomonadota</taxon>
        <taxon>Gammaproteobacteria</taxon>
        <taxon>Enterobacterales</taxon>
        <taxon>Pectobacteriaceae</taxon>
        <taxon>Pectobacterium</taxon>
    </lineage>
</organism>